<feature type="region of interest" description="Disordered" evidence="1">
    <location>
        <begin position="1"/>
        <end position="67"/>
    </location>
</feature>
<sequence>MASGQLSLRRFNVSHRRRRRPRHRHRPRHRRPMHARSLRRRPTARSRSPTTATPARPPQSSAIPESTSFQARLCASALMGLGLEVRPSAPMSLARRWSRRRTLSSPAQMARAVASLASHAPLSAPGAFRLSVPRPRFAAGTRSGVSRPRPRSAPRSTSATRSPRPPRPRSSSSRDRLLWWPFTSATLSISRQAADSTCPQHACPMAQIVSPPTAFWPAESTRPQSRCRRLLTCTHTRSASTVAHLKLHRSQSRLSPDQPPRQLLCSTTPCSDQSSASRPAWRVGTKLLLPMSTAMRSQASHQTRTSRSGSRAAPVRDLSKSCTARVRASALTSSPSAVGHTPYRSKSRARILSAHHLLSLPPPPVCPASTRSTAEVAARARPAPFRTPSTLPSVVSVHRSQPRPKHPKATPTARAVRVSGSERAASGVAQHASLARSARSVSAAAQIRSPPPVLAKATTARASLWHVRCLRLASVAQLAGSATPAGCAPSAIAAGSGLESGADAAVAPTLLWPLSSSLASLSTPLLSSGSTHARQTCTDTPRLSLRSTRYKPWPFTAPSDCVGILLPPPSLTPSHLSTSTLTSLRQSAGSTSAMFGCSSGA</sequence>
<gene>
    <name evidence="2" type="ORF">AMSG_02402</name>
</gene>
<organism evidence="2 3">
    <name type="scientific">Thecamonas trahens ATCC 50062</name>
    <dbReference type="NCBI Taxonomy" id="461836"/>
    <lineage>
        <taxon>Eukaryota</taxon>
        <taxon>Apusozoa</taxon>
        <taxon>Apusomonadida</taxon>
        <taxon>Apusomonadidae</taxon>
        <taxon>Thecamonas</taxon>
    </lineage>
</organism>
<feature type="compositionally biased region" description="Low complexity" evidence="1">
    <location>
        <begin position="153"/>
        <end position="162"/>
    </location>
</feature>
<dbReference type="Proteomes" id="UP000054408">
    <property type="component" value="Unassembled WGS sequence"/>
</dbReference>
<name>A0A0L0DW76_THETB</name>
<accession>A0A0L0DW76</accession>
<protein>
    <submittedName>
        <fullName evidence="2">GTPase activating protein Rap1-GAP</fullName>
    </submittedName>
</protein>
<dbReference type="AlphaFoldDB" id="A0A0L0DW76"/>
<evidence type="ECO:0000313" key="3">
    <source>
        <dbReference type="Proteomes" id="UP000054408"/>
    </source>
</evidence>
<dbReference type="EMBL" id="GL349441">
    <property type="protein sequence ID" value="KNC56432.1"/>
    <property type="molecule type" value="Genomic_DNA"/>
</dbReference>
<evidence type="ECO:0000313" key="2">
    <source>
        <dbReference type="EMBL" id="KNC56432.1"/>
    </source>
</evidence>
<dbReference type="RefSeq" id="XP_013760944.1">
    <property type="nucleotide sequence ID" value="XM_013905490.1"/>
</dbReference>
<feature type="compositionally biased region" description="Low complexity" evidence="1">
    <location>
        <begin position="45"/>
        <end position="62"/>
    </location>
</feature>
<reference evidence="2 3" key="1">
    <citation type="submission" date="2010-05" db="EMBL/GenBank/DDBJ databases">
        <title>The Genome Sequence of Thecamonas trahens ATCC 50062.</title>
        <authorList>
            <consortium name="The Broad Institute Genome Sequencing Platform"/>
            <person name="Russ C."/>
            <person name="Cuomo C."/>
            <person name="Shea T."/>
            <person name="Young S.K."/>
            <person name="Zeng Q."/>
            <person name="Koehrsen M."/>
            <person name="Haas B."/>
            <person name="Borodovsky M."/>
            <person name="Guigo R."/>
            <person name="Alvarado L."/>
            <person name="Berlin A."/>
            <person name="Bochicchio J."/>
            <person name="Borenstein D."/>
            <person name="Chapman S."/>
            <person name="Chen Z."/>
            <person name="Freedman E."/>
            <person name="Gellesch M."/>
            <person name="Goldberg J."/>
            <person name="Griggs A."/>
            <person name="Gujja S."/>
            <person name="Heilman E."/>
            <person name="Heiman D."/>
            <person name="Hepburn T."/>
            <person name="Howarth C."/>
            <person name="Jen D."/>
            <person name="Larson L."/>
            <person name="Mehta T."/>
            <person name="Park D."/>
            <person name="Pearson M."/>
            <person name="Roberts A."/>
            <person name="Saif S."/>
            <person name="Shenoy N."/>
            <person name="Sisk P."/>
            <person name="Stolte C."/>
            <person name="Sykes S."/>
            <person name="Thomson T."/>
            <person name="Walk T."/>
            <person name="White J."/>
            <person name="Yandava C."/>
            <person name="Burger G."/>
            <person name="Gray M.W."/>
            <person name="Holland P.W.H."/>
            <person name="King N."/>
            <person name="Lang F.B.F."/>
            <person name="Roger A.J."/>
            <person name="Ruiz-Trillo I."/>
            <person name="Lander E."/>
            <person name="Nusbaum C."/>
        </authorList>
    </citation>
    <scope>NUCLEOTIDE SEQUENCE [LARGE SCALE GENOMIC DNA]</scope>
    <source>
        <strain evidence="2 3">ATCC 50062</strain>
    </source>
</reference>
<feature type="region of interest" description="Disordered" evidence="1">
    <location>
        <begin position="293"/>
        <end position="321"/>
    </location>
</feature>
<keyword evidence="3" id="KW-1185">Reference proteome</keyword>
<dbReference type="GeneID" id="25562083"/>
<evidence type="ECO:0000256" key="1">
    <source>
        <dbReference type="SAM" id="MobiDB-lite"/>
    </source>
</evidence>
<feature type="region of interest" description="Disordered" evidence="1">
    <location>
        <begin position="384"/>
        <end position="415"/>
    </location>
</feature>
<feature type="compositionally biased region" description="Basic residues" evidence="1">
    <location>
        <begin position="12"/>
        <end position="44"/>
    </location>
</feature>
<feature type="region of interest" description="Disordered" evidence="1">
    <location>
        <begin position="138"/>
        <end position="175"/>
    </location>
</feature>
<proteinExistence type="predicted"/>
<feature type="compositionally biased region" description="Polar residues" evidence="1">
    <location>
        <begin position="294"/>
        <end position="309"/>
    </location>
</feature>